<dbReference type="NCBIfam" id="TIGR00084">
    <property type="entry name" value="ruvA"/>
    <property type="match status" value="1"/>
</dbReference>
<keyword evidence="4 6" id="KW-0233">DNA recombination</keyword>
<comment type="similarity">
    <text evidence="6">Belongs to the RuvA family.</text>
</comment>
<keyword evidence="8" id="KW-0347">Helicase</keyword>
<keyword evidence="2 6" id="KW-0227">DNA damage</keyword>
<dbReference type="InterPro" id="IPR013849">
    <property type="entry name" value="DNA_helicase_Holl-junc_RuvA_I"/>
</dbReference>
<keyword evidence="8" id="KW-0378">Hydrolase</keyword>
<dbReference type="EMBL" id="JACHHD010000004">
    <property type="protein sequence ID" value="MBB5184527.1"/>
    <property type="molecule type" value="Genomic_DNA"/>
</dbReference>
<dbReference type="InterPro" id="IPR003583">
    <property type="entry name" value="Hlx-hairpin-Hlx_DNA-bd_motif"/>
</dbReference>
<dbReference type="GO" id="GO:0009379">
    <property type="term" value="C:Holliday junction helicase complex"/>
    <property type="evidence" value="ECO:0007669"/>
    <property type="project" value="InterPro"/>
</dbReference>
<keyword evidence="8" id="KW-0547">Nucleotide-binding</keyword>
<evidence type="ECO:0000256" key="5">
    <source>
        <dbReference type="ARBA" id="ARBA00023204"/>
    </source>
</evidence>
<dbReference type="Pfam" id="PF07499">
    <property type="entry name" value="RuvA_C"/>
    <property type="match status" value="1"/>
</dbReference>
<dbReference type="InterPro" id="IPR010994">
    <property type="entry name" value="RuvA_2-like"/>
</dbReference>
<evidence type="ECO:0000256" key="4">
    <source>
        <dbReference type="ARBA" id="ARBA00023172"/>
    </source>
</evidence>
<dbReference type="SUPFAM" id="SSF46929">
    <property type="entry name" value="DNA helicase RuvA subunit, C-terminal domain"/>
    <property type="match status" value="1"/>
</dbReference>
<dbReference type="GO" id="GO:0016787">
    <property type="term" value="F:hydrolase activity"/>
    <property type="evidence" value="ECO:0007669"/>
    <property type="project" value="UniProtKB-KW"/>
</dbReference>
<dbReference type="GO" id="GO:0009378">
    <property type="term" value="F:four-way junction helicase activity"/>
    <property type="evidence" value="ECO:0007669"/>
    <property type="project" value="InterPro"/>
</dbReference>
<dbReference type="InterPro" id="IPR036267">
    <property type="entry name" value="RuvA_C_sf"/>
</dbReference>
<dbReference type="Gene3D" id="1.10.8.10">
    <property type="entry name" value="DNA helicase RuvA subunit, C-terminal domain"/>
    <property type="match status" value="1"/>
</dbReference>
<keyword evidence="1 6" id="KW-0963">Cytoplasm</keyword>
<dbReference type="InterPro" id="IPR011114">
    <property type="entry name" value="RuvA_C"/>
</dbReference>
<dbReference type="Proteomes" id="UP000521313">
    <property type="component" value="Unassembled WGS sequence"/>
</dbReference>
<dbReference type="Pfam" id="PF14520">
    <property type="entry name" value="HHH_5"/>
    <property type="match status" value="1"/>
</dbReference>
<evidence type="ECO:0000313" key="9">
    <source>
        <dbReference type="Proteomes" id="UP000521313"/>
    </source>
</evidence>
<feature type="domain" description="Helix-hairpin-helix DNA-binding motif class 1" evidence="7">
    <location>
        <begin position="71"/>
        <end position="90"/>
    </location>
</feature>
<dbReference type="GO" id="GO:0000400">
    <property type="term" value="F:four-way junction DNA binding"/>
    <property type="evidence" value="ECO:0007669"/>
    <property type="project" value="UniProtKB-UniRule"/>
</dbReference>
<dbReference type="GO" id="GO:0006310">
    <property type="term" value="P:DNA recombination"/>
    <property type="evidence" value="ECO:0007669"/>
    <property type="project" value="UniProtKB-UniRule"/>
</dbReference>
<dbReference type="Pfam" id="PF01330">
    <property type="entry name" value="RuvA_N"/>
    <property type="match status" value="1"/>
</dbReference>
<sequence>MLIAFLQGIIRLIRTDSIVLDVQGVGYEVYINNPFSQKLGDELFVYTYQHVREDAILLYGFLKEKDYEVFMRLINVKGIGPRTALNLLGSCSGEQMIQAIEEDDIKRLKALPGIGAKTASQIVLDLKGKFVVESSQSSNLNNPNWEECKEALLALGYRANQLSAIQKELISQEDLGVDEMLRKALGILAKRNGV</sequence>
<dbReference type="Gene3D" id="2.40.50.140">
    <property type="entry name" value="Nucleic acid-binding proteins"/>
    <property type="match status" value="1"/>
</dbReference>
<protein>
    <recommendedName>
        <fullName evidence="6">Holliday junction branch migration complex subunit RuvA</fullName>
    </recommendedName>
</protein>
<accession>A0A7W8CZM9</accession>
<reference evidence="8 9" key="1">
    <citation type="submission" date="2020-08" db="EMBL/GenBank/DDBJ databases">
        <title>Genomic Encyclopedia of Type Strains, Phase IV (KMG-IV): sequencing the most valuable type-strain genomes for metagenomic binning, comparative biology and taxonomic classification.</title>
        <authorList>
            <person name="Goeker M."/>
        </authorList>
    </citation>
    <scope>NUCLEOTIDE SEQUENCE [LARGE SCALE GENOMIC DNA]</scope>
    <source>
        <strain evidence="8 9">DSM 26963</strain>
    </source>
</reference>
<dbReference type="SMART" id="SM00278">
    <property type="entry name" value="HhH1"/>
    <property type="match status" value="2"/>
</dbReference>
<comment type="function">
    <text evidence="6">The RuvA-RuvB-RuvC complex processes Holliday junction (HJ) DNA during genetic recombination and DNA repair, while the RuvA-RuvB complex plays an important role in the rescue of blocked DNA replication forks via replication fork reversal (RFR). RuvA specifically binds to HJ cruciform DNA, conferring on it an open structure. The RuvB hexamer acts as an ATP-dependent pump, pulling dsDNA into and through the RuvAB complex. HJ branch migration allows RuvC to scan DNA until it finds its consensus sequence, where it cleaves and resolves the cruciform DNA.</text>
</comment>
<evidence type="ECO:0000256" key="2">
    <source>
        <dbReference type="ARBA" id="ARBA00022763"/>
    </source>
</evidence>
<organism evidence="8 9">
    <name type="scientific">Faecalicoccus acidiformans</name>
    <dbReference type="NCBI Taxonomy" id="915173"/>
    <lineage>
        <taxon>Bacteria</taxon>
        <taxon>Bacillati</taxon>
        <taxon>Bacillota</taxon>
        <taxon>Erysipelotrichia</taxon>
        <taxon>Erysipelotrichales</taxon>
        <taxon>Erysipelotrichaceae</taxon>
        <taxon>Faecalicoccus</taxon>
    </lineage>
</organism>
<comment type="caution">
    <text evidence="8">The sequence shown here is derived from an EMBL/GenBank/DDBJ whole genome shotgun (WGS) entry which is preliminary data.</text>
</comment>
<dbReference type="HAMAP" id="MF_00031">
    <property type="entry name" value="DNA_HJ_migration_RuvA"/>
    <property type="match status" value="1"/>
</dbReference>
<dbReference type="GO" id="GO:0048476">
    <property type="term" value="C:Holliday junction resolvase complex"/>
    <property type="evidence" value="ECO:0007669"/>
    <property type="project" value="UniProtKB-UniRule"/>
</dbReference>
<evidence type="ECO:0000256" key="6">
    <source>
        <dbReference type="HAMAP-Rule" id="MF_00031"/>
    </source>
</evidence>
<comment type="subunit">
    <text evidence="6">Homotetramer. Forms an RuvA(8)-RuvB(12)-Holliday junction (HJ) complex. HJ DNA is sandwiched between 2 RuvA tetramers; dsDNA enters through RuvA and exits via RuvB. An RuvB hexamer assembles on each DNA strand where it exits the tetramer. Each RuvB hexamer is contacted by two RuvA subunits (via domain III) on 2 adjacent RuvB subunits; this complex drives branch migration. In the full resolvosome a probable DNA-RuvA(4)-RuvB(12)-RuvC(2) complex forms which resolves the HJ.</text>
</comment>
<dbReference type="SUPFAM" id="SSF50249">
    <property type="entry name" value="Nucleic acid-binding proteins"/>
    <property type="match status" value="1"/>
</dbReference>
<proteinExistence type="inferred from homology"/>
<dbReference type="GO" id="GO:0006281">
    <property type="term" value="P:DNA repair"/>
    <property type="evidence" value="ECO:0007669"/>
    <property type="project" value="UniProtKB-UniRule"/>
</dbReference>
<gene>
    <name evidence="6" type="primary">ruvA</name>
    <name evidence="8" type="ORF">HNQ43_000566</name>
</gene>
<comment type="caution">
    <text evidence="6">Lacks conserved residue(s) required for the propagation of feature annotation.</text>
</comment>
<dbReference type="InterPro" id="IPR012340">
    <property type="entry name" value="NA-bd_OB-fold"/>
</dbReference>
<keyword evidence="3 6" id="KW-0238">DNA-binding</keyword>
<keyword evidence="8" id="KW-0067">ATP-binding</keyword>
<evidence type="ECO:0000259" key="7">
    <source>
        <dbReference type="SMART" id="SM00278"/>
    </source>
</evidence>
<dbReference type="InterPro" id="IPR000085">
    <property type="entry name" value="RuvA"/>
</dbReference>
<evidence type="ECO:0000256" key="1">
    <source>
        <dbReference type="ARBA" id="ARBA00022490"/>
    </source>
</evidence>
<dbReference type="GO" id="GO:0005524">
    <property type="term" value="F:ATP binding"/>
    <property type="evidence" value="ECO:0007669"/>
    <property type="project" value="InterPro"/>
</dbReference>
<dbReference type="GO" id="GO:0005737">
    <property type="term" value="C:cytoplasm"/>
    <property type="evidence" value="ECO:0007669"/>
    <property type="project" value="UniProtKB-SubCell"/>
</dbReference>
<feature type="region of interest" description="Domain III" evidence="6">
    <location>
        <begin position="145"/>
        <end position="194"/>
    </location>
</feature>
<name>A0A7W8CZM9_9FIRM</name>
<dbReference type="SUPFAM" id="SSF47781">
    <property type="entry name" value="RuvA domain 2-like"/>
    <property type="match status" value="1"/>
</dbReference>
<evidence type="ECO:0000313" key="8">
    <source>
        <dbReference type="EMBL" id="MBB5184527.1"/>
    </source>
</evidence>
<feature type="domain" description="Helix-hairpin-helix DNA-binding motif class 1" evidence="7">
    <location>
        <begin position="106"/>
        <end position="125"/>
    </location>
</feature>
<evidence type="ECO:0000256" key="3">
    <source>
        <dbReference type="ARBA" id="ARBA00023125"/>
    </source>
</evidence>
<dbReference type="Gene3D" id="1.10.150.20">
    <property type="entry name" value="5' to 3' exonuclease, C-terminal subdomain"/>
    <property type="match status" value="1"/>
</dbReference>
<comment type="subcellular location">
    <subcellularLocation>
        <location evidence="6">Cytoplasm</location>
    </subcellularLocation>
</comment>
<keyword evidence="5 6" id="KW-0234">DNA repair</keyword>
<dbReference type="RefSeq" id="WP_244957026.1">
    <property type="nucleotide sequence ID" value="NZ_JACHHD010000004.1"/>
</dbReference>
<comment type="domain">
    <text evidence="6">Has three domains with a flexible linker between the domains II and III and assumes an 'L' shape. Domain III is highly mobile and contacts RuvB.</text>
</comment>
<dbReference type="AlphaFoldDB" id="A0A7W8CZM9"/>
<dbReference type="CDD" id="cd14332">
    <property type="entry name" value="UBA_RuvA_C"/>
    <property type="match status" value="1"/>
</dbReference>